<accession>A0A8H3I8I3</accession>
<keyword evidence="14" id="KW-1185">Reference proteome</keyword>
<dbReference type="InterPro" id="IPR001763">
    <property type="entry name" value="Rhodanese-like_dom"/>
</dbReference>
<dbReference type="PANTHER" id="PTHR10828:SF17">
    <property type="entry name" value="PROTEIN-TYROSINE-PHOSPHATASE"/>
    <property type="match status" value="1"/>
</dbReference>
<evidence type="ECO:0000256" key="8">
    <source>
        <dbReference type="ARBA" id="ARBA00051722"/>
    </source>
</evidence>
<dbReference type="AlphaFoldDB" id="A0A8H3I8I3"/>
<dbReference type="CDD" id="cd01530">
    <property type="entry name" value="Cdc25"/>
    <property type="match status" value="1"/>
</dbReference>
<dbReference type="PRINTS" id="PR00716">
    <property type="entry name" value="MPIPHPHTASE"/>
</dbReference>
<dbReference type="EC" id="3.1.3.48" evidence="2 10"/>
<organism evidence="13 14">
    <name type="scientific">Heterodermia speciosa</name>
    <dbReference type="NCBI Taxonomy" id="116794"/>
    <lineage>
        <taxon>Eukaryota</taxon>
        <taxon>Fungi</taxon>
        <taxon>Dikarya</taxon>
        <taxon>Ascomycota</taxon>
        <taxon>Pezizomycotina</taxon>
        <taxon>Lecanoromycetes</taxon>
        <taxon>OSLEUM clade</taxon>
        <taxon>Lecanoromycetidae</taxon>
        <taxon>Caliciales</taxon>
        <taxon>Physciaceae</taxon>
        <taxon>Heterodermia</taxon>
    </lineage>
</organism>
<evidence type="ECO:0000256" key="4">
    <source>
        <dbReference type="ARBA" id="ARBA00022776"/>
    </source>
</evidence>
<dbReference type="PANTHER" id="PTHR10828">
    <property type="entry name" value="M-PHASE INDUCER PHOSPHATASE DUAL SPECIFICITY PHOSPHATASE CDC25"/>
    <property type="match status" value="1"/>
</dbReference>
<dbReference type="PROSITE" id="PS50206">
    <property type="entry name" value="RHODANESE_3"/>
    <property type="match status" value="1"/>
</dbReference>
<evidence type="ECO:0000256" key="7">
    <source>
        <dbReference type="ARBA" id="ARBA00023306"/>
    </source>
</evidence>
<feature type="compositionally biased region" description="Polar residues" evidence="11">
    <location>
        <begin position="260"/>
        <end position="271"/>
    </location>
</feature>
<comment type="catalytic activity">
    <reaction evidence="8 10">
        <text>O-phospho-L-tyrosyl-[protein] + H2O = L-tyrosyl-[protein] + phosphate</text>
        <dbReference type="Rhea" id="RHEA:10684"/>
        <dbReference type="Rhea" id="RHEA-COMP:10136"/>
        <dbReference type="Rhea" id="RHEA-COMP:20101"/>
        <dbReference type="ChEBI" id="CHEBI:15377"/>
        <dbReference type="ChEBI" id="CHEBI:43474"/>
        <dbReference type="ChEBI" id="CHEBI:46858"/>
        <dbReference type="ChEBI" id="CHEBI:61978"/>
        <dbReference type="EC" id="3.1.3.48"/>
    </reaction>
</comment>
<comment type="function">
    <text evidence="10">Tyrosine protein phosphatase which functions as a dosage-dependent inducer of mitotic progression.</text>
</comment>
<dbReference type="GO" id="GO:0005634">
    <property type="term" value="C:nucleus"/>
    <property type="evidence" value="ECO:0007669"/>
    <property type="project" value="TreeGrafter"/>
</dbReference>
<evidence type="ECO:0000256" key="11">
    <source>
        <dbReference type="SAM" id="MobiDB-lite"/>
    </source>
</evidence>
<evidence type="ECO:0000256" key="9">
    <source>
        <dbReference type="ARBA" id="ARBA00067190"/>
    </source>
</evidence>
<keyword evidence="3 10" id="KW-0132">Cell division</keyword>
<dbReference type="SUPFAM" id="SSF52821">
    <property type="entry name" value="Rhodanese/Cell cycle control phosphatase"/>
    <property type="match status" value="1"/>
</dbReference>
<evidence type="ECO:0000313" key="14">
    <source>
        <dbReference type="Proteomes" id="UP000664521"/>
    </source>
</evidence>
<protein>
    <recommendedName>
        <fullName evidence="9 10">M-phase inducer phosphatase</fullName>
        <ecNumber evidence="2 10">3.1.3.48</ecNumber>
    </recommendedName>
</protein>
<keyword evidence="5 10" id="KW-0378">Hydrolase</keyword>
<keyword evidence="4 10" id="KW-0498">Mitosis</keyword>
<sequence>MDFSSPLATMQPQPLRYGSMGFEDNLGWRFPFEKRERSLGSGSFNCSFSIEGLSMGEPPKDYFNHKAVRGSSPTSTLVADLSQNLLIDQSPLRPTPRRALFPSLHTRVRAESTTTPPIPSSSPGPAPDAMDISPLPHKPPFAARTASAPPVKDGVFPLPKEDCLGELKQPPHPSGLPVRRKPSISRPLLSLAKGHSTTAASIKPADAEPLDHPFSFGSALTCPSPFHLNQGPPSSSQEEQRPQSATFPVPAPIGPLRFKQSLSGPTSQLRSGSPLAGHVRKCSAPSQRPRKQFRRSLSMVDNPADIVKEQTSNFSIDLDPIKDVDDVPQLQLPYFKTEEESLPRISKDTMIDVLDGKYDQSYKRAIIVDCRFEYEYEGGHIDGAINFNNKEELATRLFETEDLESSNKSLLILHCEYSAHRAPIMAQFVRHRDRATNAHRYPLLSYPELYILDGGYSSFFDDHKFRCSPQHYVTMKEKEHMQARKRGLGRVKQERQKLNRAQTFAFGQHNRQLEDSPTAINRQCSSAVMAMDVADGLGRPLQSYRMASY</sequence>
<feature type="region of interest" description="Disordered" evidence="11">
    <location>
        <begin position="221"/>
        <end position="293"/>
    </location>
</feature>
<evidence type="ECO:0000256" key="3">
    <source>
        <dbReference type="ARBA" id="ARBA00022618"/>
    </source>
</evidence>
<keyword evidence="6 10" id="KW-0904">Protein phosphatase</keyword>
<dbReference type="GO" id="GO:0110032">
    <property type="term" value="P:positive regulation of G2/MI transition of meiotic cell cycle"/>
    <property type="evidence" value="ECO:0007669"/>
    <property type="project" value="TreeGrafter"/>
</dbReference>
<dbReference type="GO" id="GO:0005737">
    <property type="term" value="C:cytoplasm"/>
    <property type="evidence" value="ECO:0007669"/>
    <property type="project" value="TreeGrafter"/>
</dbReference>
<dbReference type="GO" id="GO:0000086">
    <property type="term" value="P:G2/M transition of mitotic cell cycle"/>
    <property type="evidence" value="ECO:0007669"/>
    <property type="project" value="TreeGrafter"/>
</dbReference>
<keyword evidence="7 10" id="KW-0131">Cell cycle</keyword>
<dbReference type="FunFam" id="3.40.250.10:FF:000021">
    <property type="entry name" value="M-phase inducer phosphatase cdc-25.2"/>
    <property type="match status" value="1"/>
</dbReference>
<evidence type="ECO:0000313" key="13">
    <source>
        <dbReference type="EMBL" id="CAF9907250.1"/>
    </source>
</evidence>
<dbReference type="Gene3D" id="3.40.250.10">
    <property type="entry name" value="Rhodanese-like domain"/>
    <property type="match status" value="1"/>
</dbReference>
<reference evidence="13" key="1">
    <citation type="submission" date="2021-03" db="EMBL/GenBank/DDBJ databases">
        <authorList>
            <person name="Tagirdzhanova G."/>
        </authorList>
    </citation>
    <scope>NUCLEOTIDE SEQUENCE</scope>
</reference>
<proteinExistence type="inferred from homology"/>
<dbReference type="SMART" id="SM00450">
    <property type="entry name" value="RHOD"/>
    <property type="match status" value="1"/>
</dbReference>
<evidence type="ECO:0000256" key="5">
    <source>
        <dbReference type="ARBA" id="ARBA00022801"/>
    </source>
</evidence>
<comment type="caution">
    <text evidence="13">The sequence shown here is derived from an EMBL/GenBank/DDBJ whole genome shotgun (WGS) entry which is preliminary data.</text>
</comment>
<dbReference type="InterPro" id="IPR000751">
    <property type="entry name" value="MPI_Phosphatase"/>
</dbReference>
<gene>
    <name evidence="13" type="primary">CDC25</name>
    <name evidence="13" type="ORF">HETSPECPRED_007081</name>
</gene>
<feature type="compositionally biased region" description="Pro residues" evidence="11">
    <location>
        <begin position="116"/>
        <end position="126"/>
    </location>
</feature>
<name>A0A8H3I8I3_9LECA</name>
<dbReference type="Proteomes" id="UP000664521">
    <property type="component" value="Unassembled WGS sequence"/>
</dbReference>
<evidence type="ECO:0000259" key="12">
    <source>
        <dbReference type="PROSITE" id="PS50206"/>
    </source>
</evidence>
<dbReference type="EMBL" id="CAJPDS010000005">
    <property type="protein sequence ID" value="CAF9907250.1"/>
    <property type="molecule type" value="Genomic_DNA"/>
</dbReference>
<comment type="similarity">
    <text evidence="1 10">Belongs to the MPI phosphatase family.</text>
</comment>
<evidence type="ECO:0000256" key="1">
    <source>
        <dbReference type="ARBA" id="ARBA00011065"/>
    </source>
</evidence>
<feature type="region of interest" description="Disordered" evidence="11">
    <location>
        <begin position="109"/>
        <end position="182"/>
    </location>
</feature>
<evidence type="ECO:0000256" key="10">
    <source>
        <dbReference type="RuleBase" id="RU368028"/>
    </source>
</evidence>
<dbReference type="InterPro" id="IPR036873">
    <property type="entry name" value="Rhodanese-like_dom_sf"/>
</dbReference>
<evidence type="ECO:0000256" key="2">
    <source>
        <dbReference type="ARBA" id="ARBA00013064"/>
    </source>
</evidence>
<dbReference type="GO" id="GO:0010971">
    <property type="term" value="P:positive regulation of G2/M transition of mitotic cell cycle"/>
    <property type="evidence" value="ECO:0007669"/>
    <property type="project" value="TreeGrafter"/>
</dbReference>
<evidence type="ECO:0000256" key="6">
    <source>
        <dbReference type="ARBA" id="ARBA00022912"/>
    </source>
</evidence>
<dbReference type="GO" id="GO:0004725">
    <property type="term" value="F:protein tyrosine phosphatase activity"/>
    <property type="evidence" value="ECO:0007669"/>
    <property type="project" value="UniProtKB-UniRule"/>
</dbReference>
<dbReference type="GO" id="GO:0051301">
    <property type="term" value="P:cell division"/>
    <property type="evidence" value="ECO:0007669"/>
    <property type="project" value="UniProtKB-UniRule"/>
</dbReference>
<dbReference type="Pfam" id="PF00581">
    <property type="entry name" value="Rhodanese"/>
    <property type="match status" value="1"/>
</dbReference>
<dbReference type="OrthoDB" id="26523at2759"/>
<feature type="domain" description="Rhodanese" evidence="12">
    <location>
        <begin position="361"/>
        <end position="468"/>
    </location>
</feature>